<dbReference type="GO" id="GO:0003676">
    <property type="term" value="F:nucleic acid binding"/>
    <property type="evidence" value="ECO:0007669"/>
    <property type="project" value="InterPro"/>
</dbReference>
<organism evidence="1 2">
    <name type="scientific">Peronospora matthiolae</name>
    <dbReference type="NCBI Taxonomy" id="2874970"/>
    <lineage>
        <taxon>Eukaryota</taxon>
        <taxon>Sar</taxon>
        <taxon>Stramenopiles</taxon>
        <taxon>Oomycota</taxon>
        <taxon>Peronosporomycetes</taxon>
        <taxon>Peronosporales</taxon>
        <taxon>Peronosporaceae</taxon>
        <taxon>Peronospora</taxon>
    </lineage>
</organism>
<dbReference type="Proteomes" id="UP001162060">
    <property type="component" value="Unassembled WGS sequence"/>
</dbReference>
<dbReference type="AlphaFoldDB" id="A0AAV1TRF1"/>
<dbReference type="EMBL" id="CAKLBY020000070">
    <property type="protein sequence ID" value="CAK7923668.1"/>
    <property type="molecule type" value="Genomic_DNA"/>
</dbReference>
<dbReference type="InterPro" id="IPR012337">
    <property type="entry name" value="RNaseH-like_sf"/>
</dbReference>
<dbReference type="Gene3D" id="3.30.420.10">
    <property type="entry name" value="Ribonuclease H-like superfamily/Ribonuclease H"/>
    <property type="match status" value="1"/>
</dbReference>
<protein>
    <recommendedName>
        <fullName evidence="3">Transposase</fullName>
    </recommendedName>
</protein>
<sequence>MTRQDRLQNRYSVNVVDHNSNYCRIFLERTKDAAAKQSKAFPVHFEKRFGFRIHVLCTDGGGEHANIELFYKRRDVANQISEARNQASNGKAKPMYRTILNLSIASERQASVVARSTHRRGTGSA</sequence>
<evidence type="ECO:0000313" key="2">
    <source>
        <dbReference type="Proteomes" id="UP001162060"/>
    </source>
</evidence>
<gene>
    <name evidence="1" type="ORF">PM001_LOCUS8818</name>
</gene>
<comment type="caution">
    <text evidence="1">The sequence shown here is derived from an EMBL/GenBank/DDBJ whole genome shotgun (WGS) entry which is preliminary data.</text>
</comment>
<accession>A0AAV1TRF1</accession>
<reference evidence="1" key="1">
    <citation type="submission" date="2024-01" db="EMBL/GenBank/DDBJ databases">
        <authorList>
            <person name="Webb A."/>
        </authorList>
    </citation>
    <scope>NUCLEOTIDE SEQUENCE</scope>
    <source>
        <strain evidence="1">Pm1</strain>
    </source>
</reference>
<proteinExistence type="predicted"/>
<name>A0AAV1TRF1_9STRA</name>
<dbReference type="SUPFAM" id="SSF53098">
    <property type="entry name" value="Ribonuclease H-like"/>
    <property type="match status" value="1"/>
</dbReference>
<evidence type="ECO:0008006" key="3">
    <source>
        <dbReference type="Google" id="ProtNLM"/>
    </source>
</evidence>
<dbReference type="InterPro" id="IPR036397">
    <property type="entry name" value="RNaseH_sf"/>
</dbReference>
<evidence type="ECO:0000313" key="1">
    <source>
        <dbReference type="EMBL" id="CAK7923668.1"/>
    </source>
</evidence>